<dbReference type="PROSITE" id="PS00041">
    <property type="entry name" value="HTH_ARAC_FAMILY_1"/>
    <property type="match status" value="1"/>
</dbReference>
<protein>
    <submittedName>
        <fullName evidence="5">Transcriptional regulator GlxA family with amidase domain</fullName>
    </submittedName>
</protein>
<organism evidence="5 6">
    <name type="scientific">Actinoallomurus bryophytorum</name>
    <dbReference type="NCBI Taxonomy" id="1490222"/>
    <lineage>
        <taxon>Bacteria</taxon>
        <taxon>Bacillati</taxon>
        <taxon>Actinomycetota</taxon>
        <taxon>Actinomycetes</taxon>
        <taxon>Streptosporangiales</taxon>
        <taxon>Thermomonosporaceae</taxon>
        <taxon>Actinoallomurus</taxon>
    </lineage>
</organism>
<comment type="caution">
    <text evidence="5">The sequence shown here is derived from an EMBL/GenBank/DDBJ whole genome shotgun (WGS) entry which is preliminary data.</text>
</comment>
<dbReference type="PANTHER" id="PTHR43130:SF3">
    <property type="entry name" value="HTH-TYPE TRANSCRIPTIONAL REGULATOR RV1931C"/>
    <property type="match status" value="1"/>
</dbReference>
<reference evidence="5 6" key="1">
    <citation type="submission" date="2019-06" db="EMBL/GenBank/DDBJ databases">
        <title>Sequencing the genomes of 1000 actinobacteria strains.</title>
        <authorList>
            <person name="Klenk H.-P."/>
        </authorList>
    </citation>
    <scope>NUCLEOTIDE SEQUENCE [LARGE SCALE GENOMIC DNA]</scope>
    <source>
        <strain evidence="5 6">DSM 102200</strain>
    </source>
</reference>
<accession>A0A543BTI4</accession>
<sequence length="322" mass="34062">MTSPNIVFAVFPGFQILDLTGPHEVFTQAGRLTGGAVITTVAAAPGPVASSGGLAISPTLTIDEETGPVDTLVAVGGGGVDAACADRRFVDWFARTSRTARRTASVCSGAFLLGAAGLLDGRRAVTHWSRCGGLAERYPEATVHADPIFVRDGDVWTSAGVTAGIDLALAMVEDDHGPEVSRTIARRLVMFVQRPGGQAQFSAQLAARRPERAPLREVLGWITDHPDDDLTVPALAARAAMSERNFARVFLAETGSTPAAYVESARVEAARRLLETTTATLDAVARACGFGTVETLHRSFRRTLRVTPGEYRRCFSAPTSAV</sequence>
<dbReference type="InterPro" id="IPR029062">
    <property type="entry name" value="Class_I_gatase-like"/>
</dbReference>
<keyword evidence="2" id="KW-0238">DNA-binding</keyword>
<dbReference type="Pfam" id="PF01965">
    <property type="entry name" value="DJ-1_PfpI"/>
    <property type="match status" value="1"/>
</dbReference>
<dbReference type="GO" id="GO:0043565">
    <property type="term" value="F:sequence-specific DNA binding"/>
    <property type="evidence" value="ECO:0007669"/>
    <property type="project" value="InterPro"/>
</dbReference>
<keyword evidence="3" id="KW-0804">Transcription</keyword>
<evidence type="ECO:0000256" key="3">
    <source>
        <dbReference type="ARBA" id="ARBA00023163"/>
    </source>
</evidence>
<dbReference type="PANTHER" id="PTHR43130">
    <property type="entry name" value="ARAC-FAMILY TRANSCRIPTIONAL REGULATOR"/>
    <property type="match status" value="1"/>
</dbReference>
<dbReference type="SUPFAM" id="SSF52317">
    <property type="entry name" value="Class I glutamine amidotransferase-like"/>
    <property type="match status" value="1"/>
</dbReference>
<keyword evidence="1" id="KW-0805">Transcription regulation</keyword>
<dbReference type="InterPro" id="IPR009057">
    <property type="entry name" value="Homeodomain-like_sf"/>
</dbReference>
<dbReference type="AlphaFoldDB" id="A0A543BTI4"/>
<dbReference type="EMBL" id="VFOZ01000003">
    <property type="protein sequence ID" value="TQL88139.1"/>
    <property type="molecule type" value="Genomic_DNA"/>
</dbReference>
<dbReference type="InterPro" id="IPR052158">
    <property type="entry name" value="INH-QAR"/>
</dbReference>
<gene>
    <name evidence="5" type="ORF">FB559_8756</name>
</gene>
<evidence type="ECO:0000256" key="2">
    <source>
        <dbReference type="ARBA" id="ARBA00023125"/>
    </source>
</evidence>
<dbReference type="Gene3D" id="1.10.10.60">
    <property type="entry name" value="Homeodomain-like"/>
    <property type="match status" value="1"/>
</dbReference>
<dbReference type="Pfam" id="PF12833">
    <property type="entry name" value="HTH_18"/>
    <property type="match status" value="1"/>
</dbReference>
<evidence type="ECO:0000313" key="5">
    <source>
        <dbReference type="EMBL" id="TQL88139.1"/>
    </source>
</evidence>
<dbReference type="OrthoDB" id="3992151at2"/>
<proteinExistence type="predicted"/>
<evidence type="ECO:0000256" key="1">
    <source>
        <dbReference type="ARBA" id="ARBA00023015"/>
    </source>
</evidence>
<evidence type="ECO:0000313" key="6">
    <source>
        <dbReference type="Proteomes" id="UP000316096"/>
    </source>
</evidence>
<dbReference type="InterPro" id="IPR018060">
    <property type="entry name" value="HTH_AraC"/>
</dbReference>
<dbReference type="RefSeq" id="WP_141963950.1">
    <property type="nucleotide sequence ID" value="NZ_VFOZ01000003.1"/>
</dbReference>
<dbReference type="CDD" id="cd03137">
    <property type="entry name" value="GATase1_AraC_1"/>
    <property type="match status" value="1"/>
</dbReference>
<dbReference type="PROSITE" id="PS01124">
    <property type="entry name" value="HTH_ARAC_FAMILY_2"/>
    <property type="match status" value="1"/>
</dbReference>
<dbReference type="Gene3D" id="3.40.50.880">
    <property type="match status" value="1"/>
</dbReference>
<dbReference type="SUPFAM" id="SSF46689">
    <property type="entry name" value="Homeodomain-like"/>
    <property type="match status" value="2"/>
</dbReference>
<evidence type="ECO:0000259" key="4">
    <source>
        <dbReference type="PROSITE" id="PS01124"/>
    </source>
</evidence>
<dbReference type="Proteomes" id="UP000316096">
    <property type="component" value="Unassembled WGS sequence"/>
</dbReference>
<dbReference type="SMART" id="SM00342">
    <property type="entry name" value="HTH_ARAC"/>
    <property type="match status" value="1"/>
</dbReference>
<dbReference type="InterPro" id="IPR018062">
    <property type="entry name" value="HTH_AraC-typ_CS"/>
</dbReference>
<keyword evidence="6" id="KW-1185">Reference proteome</keyword>
<dbReference type="GO" id="GO:0003700">
    <property type="term" value="F:DNA-binding transcription factor activity"/>
    <property type="evidence" value="ECO:0007669"/>
    <property type="project" value="InterPro"/>
</dbReference>
<name>A0A543BTI4_9ACTN</name>
<feature type="domain" description="HTH araC/xylS-type" evidence="4">
    <location>
        <begin position="216"/>
        <end position="314"/>
    </location>
</feature>
<dbReference type="InterPro" id="IPR002818">
    <property type="entry name" value="DJ-1/PfpI"/>
</dbReference>